<evidence type="ECO:0000256" key="1">
    <source>
        <dbReference type="ARBA" id="ARBA00022723"/>
    </source>
</evidence>
<dbReference type="Proteomes" id="UP000252585">
    <property type="component" value="Unassembled WGS sequence"/>
</dbReference>
<comment type="caution">
    <text evidence="5">The sequence shown here is derived from an EMBL/GenBank/DDBJ whole genome shotgun (WGS) entry which is preliminary data.</text>
</comment>
<dbReference type="AlphaFoldDB" id="A0A368X832"/>
<reference evidence="5 6" key="1">
    <citation type="submission" date="2018-07" db="EMBL/GenBank/DDBJ databases">
        <title>Genomic Encyclopedia of Type Strains, Phase IV (KMG-IV): sequencing the most valuable type-strain genomes for metagenomic binning, comparative biology and taxonomic classification.</title>
        <authorList>
            <person name="Goeker M."/>
        </authorList>
    </citation>
    <scope>NUCLEOTIDE SEQUENCE [LARGE SCALE GENOMIC DNA]</scope>
    <source>
        <strain evidence="5 6">DSM 27696</strain>
    </source>
</reference>
<dbReference type="Pfam" id="PF04055">
    <property type="entry name" value="Radical_SAM"/>
    <property type="match status" value="1"/>
</dbReference>
<dbReference type="GO" id="GO:0051536">
    <property type="term" value="F:iron-sulfur cluster binding"/>
    <property type="evidence" value="ECO:0007669"/>
    <property type="project" value="UniProtKB-KW"/>
</dbReference>
<gene>
    <name evidence="5" type="ORF">DFR57_11924</name>
</gene>
<dbReference type="SFLD" id="SFLDS00029">
    <property type="entry name" value="Radical_SAM"/>
    <property type="match status" value="1"/>
</dbReference>
<evidence type="ECO:0000313" key="5">
    <source>
        <dbReference type="EMBL" id="RCW63148.1"/>
    </source>
</evidence>
<evidence type="ECO:0000256" key="3">
    <source>
        <dbReference type="ARBA" id="ARBA00023014"/>
    </source>
</evidence>
<organism evidence="5 6">
    <name type="scientific">Saliterribacillus persicus</name>
    <dbReference type="NCBI Taxonomy" id="930114"/>
    <lineage>
        <taxon>Bacteria</taxon>
        <taxon>Bacillati</taxon>
        <taxon>Bacillota</taxon>
        <taxon>Bacilli</taxon>
        <taxon>Bacillales</taxon>
        <taxon>Bacillaceae</taxon>
        <taxon>Saliterribacillus</taxon>
    </lineage>
</organism>
<dbReference type="RefSeq" id="WP_114354309.1">
    <property type="nucleotide sequence ID" value="NZ_QPJJ01000019.1"/>
</dbReference>
<sequence length="278" mass="31816">MPDFKNIVSKTILTPARGCVAYHDFTFSLNPYTGCVFACKYCYVREMPQAKFRGEEWGSYVDIKSNASVLVNNEIKKARGKGQRISIFMSTATDPYQWKESKERITEAILESMLPILDDIDFLMIHTRSPLVKRDIELFKKFGDKILVSMTIETDSEKYRKIFTPSAPPIAARLKALKEITEAGIPTRISISPMLPMTKKVAKIFKEATDTVVLDTYSLCNDGKSDRTEEMGIKKIYENINLPQWYERDAYKKILPILEKEFGQVKTIKDDCNKCSSL</sequence>
<dbReference type="SUPFAM" id="SSF102114">
    <property type="entry name" value="Radical SAM enzymes"/>
    <property type="match status" value="1"/>
</dbReference>
<evidence type="ECO:0000259" key="4">
    <source>
        <dbReference type="SMART" id="SM00729"/>
    </source>
</evidence>
<proteinExistence type="predicted"/>
<dbReference type="GO" id="GO:0003824">
    <property type="term" value="F:catalytic activity"/>
    <property type="evidence" value="ECO:0007669"/>
    <property type="project" value="InterPro"/>
</dbReference>
<dbReference type="OrthoDB" id="9785699at2"/>
<keyword evidence="1" id="KW-0479">Metal-binding</keyword>
<evidence type="ECO:0000256" key="2">
    <source>
        <dbReference type="ARBA" id="ARBA00023004"/>
    </source>
</evidence>
<keyword evidence="2" id="KW-0408">Iron</keyword>
<dbReference type="CDD" id="cd01335">
    <property type="entry name" value="Radical_SAM"/>
    <property type="match status" value="1"/>
</dbReference>
<protein>
    <submittedName>
        <fullName evidence="5">Radical SAM family protein</fullName>
    </submittedName>
</protein>
<keyword evidence="6" id="KW-1185">Reference proteome</keyword>
<evidence type="ECO:0000313" key="6">
    <source>
        <dbReference type="Proteomes" id="UP000252585"/>
    </source>
</evidence>
<dbReference type="InterPro" id="IPR006638">
    <property type="entry name" value="Elp3/MiaA/NifB-like_rSAM"/>
</dbReference>
<feature type="domain" description="Elp3/MiaA/NifB-like radical SAM core" evidence="4">
    <location>
        <begin position="25"/>
        <end position="238"/>
    </location>
</feature>
<dbReference type="Gene3D" id="3.80.30.30">
    <property type="match status" value="1"/>
</dbReference>
<dbReference type="PANTHER" id="PTHR43432">
    <property type="entry name" value="SLR0285 PROTEIN"/>
    <property type="match status" value="1"/>
</dbReference>
<dbReference type="InterPro" id="IPR058240">
    <property type="entry name" value="rSAM_sf"/>
</dbReference>
<dbReference type="GO" id="GO:0046872">
    <property type="term" value="F:metal ion binding"/>
    <property type="evidence" value="ECO:0007669"/>
    <property type="project" value="UniProtKB-KW"/>
</dbReference>
<dbReference type="SMART" id="SM00729">
    <property type="entry name" value="Elp3"/>
    <property type="match status" value="1"/>
</dbReference>
<dbReference type="InterPro" id="IPR007197">
    <property type="entry name" value="rSAM"/>
</dbReference>
<accession>A0A368X832</accession>
<dbReference type="SFLD" id="SFLDG01084">
    <property type="entry name" value="Uncharacterised_Radical_SAM_Su"/>
    <property type="match status" value="1"/>
</dbReference>
<keyword evidence="3" id="KW-0411">Iron-sulfur</keyword>
<dbReference type="InterPro" id="IPR040086">
    <property type="entry name" value="MJ0683-like"/>
</dbReference>
<dbReference type="PANTHER" id="PTHR43432:SF3">
    <property type="entry name" value="SLR0285 PROTEIN"/>
    <property type="match status" value="1"/>
</dbReference>
<dbReference type="EMBL" id="QPJJ01000019">
    <property type="protein sequence ID" value="RCW63148.1"/>
    <property type="molecule type" value="Genomic_DNA"/>
</dbReference>
<name>A0A368X832_9BACI</name>